<dbReference type="Proteomes" id="UP000570166">
    <property type="component" value="Unassembled WGS sequence"/>
</dbReference>
<dbReference type="InterPro" id="IPR000847">
    <property type="entry name" value="LysR_HTH_N"/>
</dbReference>
<evidence type="ECO:0000313" key="7">
    <source>
        <dbReference type="Proteomes" id="UP000570166"/>
    </source>
</evidence>
<dbReference type="Gene3D" id="1.10.10.10">
    <property type="entry name" value="Winged helix-like DNA-binding domain superfamily/Winged helix DNA-binding domain"/>
    <property type="match status" value="2"/>
</dbReference>
<organism evidence="6 7">
    <name type="scientific">Sphingomonas chungangi</name>
    <dbReference type="NCBI Taxonomy" id="2683589"/>
    <lineage>
        <taxon>Bacteria</taxon>
        <taxon>Pseudomonadati</taxon>
        <taxon>Pseudomonadota</taxon>
        <taxon>Alphaproteobacteria</taxon>
        <taxon>Sphingomonadales</taxon>
        <taxon>Sphingomonadaceae</taxon>
        <taxon>Sphingomonas</taxon>
    </lineage>
</organism>
<dbReference type="PANTHER" id="PTHR30126">
    <property type="entry name" value="HTH-TYPE TRANSCRIPTIONAL REGULATOR"/>
    <property type="match status" value="1"/>
</dbReference>
<dbReference type="EMBL" id="JACEIB010000027">
    <property type="protein sequence ID" value="MBA2936192.1"/>
    <property type="molecule type" value="Genomic_DNA"/>
</dbReference>
<name>A0A838LBF8_9SPHN</name>
<dbReference type="PRINTS" id="PR00039">
    <property type="entry name" value="HTHLYSR"/>
</dbReference>
<evidence type="ECO:0000259" key="5">
    <source>
        <dbReference type="PROSITE" id="PS50931"/>
    </source>
</evidence>
<dbReference type="GO" id="GO:0000976">
    <property type="term" value="F:transcription cis-regulatory region binding"/>
    <property type="evidence" value="ECO:0007669"/>
    <property type="project" value="TreeGrafter"/>
</dbReference>
<evidence type="ECO:0000256" key="3">
    <source>
        <dbReference type="ARBA" id="ARBA00023125"/>
    </source>
</evidence>
<dbReference type="PROSITE" id="PS50931">
    <property type="entry name" value="HTH_LYSR"/>
    <property type="match status" value="2"/>
</dbReference>
<dbReference type="InterPro" id="IPR005119">
    <property type="entry name" value="LysR_subst-bd"/>
</dbReference>
<dbReference type="Pfam" id="PF03466">
    <property type="entry name" value="LysR_substrate"/>
    <property type="match status" value="1"/>
</dbReference>
<proteinExistence type="inferred from homology"/>
<keyword evidence="2" id="KW-0805">Transcription regulation</keyword>
<dbReference type="AlphaFoldDB" id="A0A838LBF8"/>
<dbReference type="Pfam" id="PF00126">
    <property type="entry name" value="HTH_1"/>
    <property type="match status" value="2"/>
</dbReference>
<comment type="caution">
    <text evidence="6">The sequence shown here is derived from an EMBL/GenBank/DDBJ whole genome shotgun (WGS) entry which is preliminary data.</text>
</comment>
<gene>
    <name evidence="6" type="ORF">HZF05_19085</name>
</gene>
<dbReference type="GO" id="GO:0003700">
    <property type="term" value="F:DNA-binding transcription factor activity"/>
    <property type="evidence" value="ECO:0007669"/>
    <property type="project" value="InterPro"/>
</dbReference>
<evidence type="ECO:0000256" key="1">
    <source>
        <dbReference type="ARBA" id="ARBA00009437"/>
    </source>
</evidence>
<protein>
    <submittedName>
        <fullName evidence="6">LysR family transcriptional regulator</fullName>
    </submittedName>
</protein>
<evidence type="ECO:0000256" key="2">
    <source>
        <dbReference type="ARBA" id="ARBA00023015"/>
    </source>
</evidence>
<reference evidence="6 7" key="1">
    <citation type="submission" date="2020-07" db="EMBL/GenBank/DDBJ databases">
        <authorList>
            <person name="Sun Q."/>
        </authorList>
    </citation>
    <scope>NUCLEOTIDE SEQUENCE [LARGE SCALE GENOMIC DNA]</scope>
    <source>
        <strain evidence="6 7">CGMCC 1.13654</strain>
    </source>
</reference>
<accession>A0A838LBF8</accession>
<dbReference type="PANTHER" id="PTHR30126:SF98">
    <property type="entry name" value="HTH-TYPE TRANSCRIPTIONAL ACTIVATOR BAUR"/>
    <property type="match status" value="1"/>
</dbReference>
<feature type="domain" description="HTH lysR-type" evidence="5">
    <location>
        <begin position="87"/>
        <end position="140"/>
    </location>
</feature>
<dbReference type="InterPro" id="IPR036388">
    <property type="entry name" value="WH-like_DNA-bd_sf"/>
</dbReference>
<dbReference type="InterPro" id="IPR036390">
    <property type="entry name" value="WH_DNA-bd_sf"/>
</dbReference>
<keyword evidence="7" id="KW-1185">Reference proteome</keyword>
<evidence type="ECO:0000313" key="6">
    <source>
        <dbReference type="EMBL" id="MBA2936192.1"/>
    </source>
</evidence>
<evidence type="ECO:0000256" key="4">
    <source>
        <dbReference type="ARBA" id="ARBA00023163"/>
    </source>
</evidence>
<dbReference type="SUPFAM" id="SSF46785">
    <property type="entry name" value="Winged helix' DNA-binding domain"/>
    <property type="match status" value="2"/>
</dbReference>
<feature type="domain" description="HTH lysR-type" evidence="5">
    <location>
        <begin position="1"/>
        <end position="52"/>
    </location>
</feature>
<dbReference type="SUPFAM" id="SSF53850">
    <property type="entry name" value="Periplasmic binding protein-like II"/>
    <property type="match status" value="1"/>
</dbReference>
<sequence>MAVQVLQRHRSVGGAAQEIGLSQPALTQGLNKLEAQLGGRLFERGSAGLVATREGEGLIERAARARRHLRAALGNRARPELAATGAQLRALLGLADNRGFAAAATALGLAEGTLHRAVRALETALGVPLAARCGRSVMLTVQGERLARAARLAFGEIAAAISEFDPAGSRETRLTIGAMPLCRAQLLPLALHAMLARWPSARIRIVEGSWNELVGPLRGGVLDLMIGALREDPAPPDLRQTPLFEDRLVIVAGPEHPLHGVVRPSLEDFAGYDWIVGPAGSPLRQHWERLFAGRALPAAPIECGSVMTTRGLLRANPLLTLLSPAQISVELESGALAVIGDPLPDGVRTIGVAMRADWRPTPVQNALLEALVQASATMRL</sequence>
<comment type="similarity">
    <text evidence="1">Belongs to the LysR transcriptional regulatory family.</text>
</comment>
<keyword evidence="4" id="KW-0804">Transcription</keyword>
<keyword evidence="3" id="KW-0238">DNA-binding</keyword>
<dbReference type="Gene3D" id="3.40.190.10">
    <property type="entry name" value="Periplasmic binding protein-like II"/>
    <property type="match status" value="2"/>
</dbReference>